<feature type="non-terminal residue" evidence="3">
    <location>
        <position position="49"/>
    </location>
</feature>
<feature type="domain" description="Peptidase M12B" evidence="2">
    <location>
        <begin position="1"/>
        <end position="49"/>
    </location>
</feature>
<keyword evidence="1" id="KW-0479">Metal-binding</keyword>
<feature type="non-terminal residue" evidence="3">
    <location>
        <position position="1"/>
    </location>
</feature>
<dbReference type="InterPro" id="IPR024079">
    <property type="entry name" value="MetalloPept_cat_dom_sf"/>
</dbReference>
<reference evidence="3 4" key="1">
    <citation type="submission" date="2024-11" db="EMBL/GenBank/DDBJ databases">
        <title>Chromosome-level genome assembly of the freshwater bivalve Anodonta woodiana.</title>
        <authorList>
            <person name="Chen X."/>
        </authorList>
    </citation>
    <scope>NUCLEOTIDE SEQUENCE [LARGE SCALE GENOMIC DNA]</scope>
    <source>
        <strain evidence="3">MN2024</strain>
        <tissue evidence="3">Gills</tissue>
    </source>
</reference>
<gene>
    <name evidence="3" type="ORF">ACJMK2_011049</name>
</gene>
<feature type="active site" evidence="1">
    <location>
        <position position="32"/>
    </location>
</feature>
<feature type="binding site" evidence="1">
    <location>
        <position position="41"/>
    </location>
    <ligand>
        <name>Zn(2+)</name>
        <dbReference type="ChEBI" id="CHEBI:29105"/>
        <note>catalytic</note>
    </ligand>
</feature>
<sequence length="49" mass="5316">LSYPGLVCDKLYKVSVVETRDYFFTMSTAAHELGHNLGAEHDGEGNATA</sequence>
<dbReference type="EMBL" id="JBJQND010000013">
    <property type="protein sequence ID" value="KAL3856275.1"/>
    <property type="molecule type" value="Genomic_DNA"/>
</dbReference>
<dbReference type="SUPFAM" id="SSF55486">
    <property type="entry name" value="Metalloproteases ('zincins'), catalytic domain"/>
    <property type="match status" value="1"/>
</dbReference>
<feature type="binding site" evidence="1">
    <location>
        <position position="35"/>
    </location>
    <ligand>
        <name>Zn(2+)</name>
        <dbReference type="ChEBI" id="CHEBI:29105"/>
        <note>catalytic</note>
    </ligand>
</feature>
<dbReference type="AlphaFoldDB" id="A0ABD3V4C4"/>
<name>A0ABD3V4C4_SINWO</name>
<keyword evidence="1" id="KW-0862">Zinc</keyword>
<evidence type="ECO:0000313" key="4">
    <source>
        <dbReference type="Proteomes" id="UP001634394"/>
    </source>
</evidence>
<comment type="caution">
    <text evidence="3">The sequence shown here is derived from an EMBL/GenBank/DDBJ whole genome shotgun (WGS) entry which is preliminary data.</text>
</comment>
<proteinExistence type="predicted"/>
<keyword evidence="4" id="KW-1185">Reference proteome</keyword>
<dbReference type="Gene3D" id="3.40.390.10">
    <property type="entry name" value="Collagenase (Catalytic Domain)"/>
    <property type="match status" value="1"/>
</dbReference>
<dbReference type="GO" id="GO:0046872">
    <property type="term" value="F:metal ion binding"/>
    <property type="evidence" value="ECO:0007669"/>
    <property type="project" value="UniProtKB-KW"/>
</dbReference>
<dbReference type="PROSITE" id="PS50215">
    <property type="entry name" value="ADAM_MEPRO"/>
    <property type="match status" value="1"/>
</dbReference>
<dbReference type="Proteomes" id="UP001634394">
    <property type="component" value="Unassembled WGS sequence"/>
</dbReference>
<evidence type="ECO:0000313" key="3">
    <source>
        <dbReference type="EMBL" id="KAL3856275.1"/>
    </source>
</evidence>
<feature type="binding site" evidence="1">
    <location>
        <position position="31"/>
    </location>
    <ligand>
        <name>Zn(2+)</name>
        <dbReference type="ChEBI" id="CHEBI:29105"/>
        <note>catalytic</note>
    </ligand>
</feature>
<dbReference type="InterPro" id="IPR001590">
    <property type="entry name" value="Peptidase_M12B"/>
</dbReference>
<comment type="caution">
    <text evidence="1">Lacks conserved residue(s) required for the propagation of feature annotation.</text>
</comment>
<organism evidence="3 4">
    <name type="scientific">Sinanodonta woodiana</name>
    <name type="common">Chinese pond mussel</name>
    <name type="synonym">Anodonta woodiana</name>
    <dbReference type="NCBI Taxonomy" id="1069815"/>
    <lineage>
        <taxon>Eukaryota</taxon>
        <taxon>Metazoa</taxon>
        <taxon>Spiralia</taxon>
        <taxon>Lophotrochozoa</taxon>
        <taxon>Mollusca</taxon>
        <taxon>Bivalvia</taxon>
        <taxon>Autobranchia</taxon>
        <taxon>Heteroconchia</taxon>
        <taxon>Palaeoheterodonta</taxon>
        <taxon>Unionida</taxon>
        <taxon>Unionoidea</taxon>
        <taxon>Unionidae</taxon>
        <taxon>Unioninae</taxon>
        <taxon>Sinanodonta</taxon>
    </lineage>
</organism>
<evidence type="ECO:0000259" key="2">
    <source>
        <dbReference type="PROSITE" id="PS50215"/>
    </source>
</evidence>
<protein>
    <recommendedName>
        <fullName evidence="2">Peptidase M12B domain-containing protein</fullName>
    </recommendedName>
</protein>
<accession>A0ABD3V4C4</accession>
<evidence type="ECO:0000256" key="1">
    <source>
        <dbReference type="PROSITE-ProRule" id="PRU00276"/>
    </source>
</evidence>
<dbReference type="Pfam" id="PF13582">
    <property type="entry name" value="Reprolysin_3"/>
    <property type="match status" value="1"/>
</dbReference>